<dbReference type="Gene3D" id="1.20.120.1010">
    <property type="match status" value="1"/>
</dbReference>
<keyword evidence="3" id="KW-0862">Zinc</keyword>
<reference evidence="6" key="1">
    <citation type="journal article" date="2016" name="Proc. Natl. Acad. Sci. U.S.A.">
        <title>Comparative genomics of biotechnologically important yeasts.</title>
        <authorList>
            <person name="Riley R."/>
            <person name="Haridas S."/>
            <person name="Wolfe K.H."/>
            <person name="Lopes M.R."/>
            <person name="Hittinger C.T."/>
            <person name="Goeker M."/>
            <person name="Salamov A.A."/>
            <person name="Wisecaver J.H."/>
            <person name="Long T.M."/>
            <person name="Calvey C.H."/>
            <person name="Aerts A.L."/>
            <person name="Barry K.W."/>
            <person name="Choi C."/>
            <person name="Clum A."/>
            <person name="Coughlan A.Y."/>
            <person name="Deshpande S."/>
            <person name="Douglass A.P."/>
            <person name="Hanson S.J."/>
            <person name="Klenk H.-P."/>
            <person name="LaButti K.M."/>
            <person name="Lapidus A."/>
            <person name="Lindquist E.A."/>
            <person name="Lipzen A.M."/>
            <person name="Meier-Kolthoff J.P."/>
            <person name="Ohm R.A."/>
            <person name="Otillar R.P."/>
            <person name="Pangilinan J.L."/>
            <person name="Peng Y."/>
            <person name="Rokas A."/>
            <person name="Rosa C.A."/>
            <person name="Scheuner C."/>
            <person name="Sibirny A.A."/>
            <person name="Slot J.C."/>
            <person name="Stielow J.B."/>
            <person name="Sun H."/>
            <person name="Kurtzman C.P."/>
            <person name="Blackwell M."/>
            <person name="Grigoriev I.V."/>
            <person name="Jeffries T.W."/>
        </authorList>
    </citation>
    <scope>NUCLEOTIDE SEQUENCE [LARGE SCALE GENOMIC DNA]</scope>
    <source>
        <strain evidence="6">NRRL Y-1626</strain>
    </source>
</reference>
<proteinExistence type="predicted"/>
<dbReference type="AlphaFoldDB" id="A0A1B7TK02"/>
<dbReference type="SUPFAM" id="SSF57850">
    <property type="entry name" value="RING/U-box"/>
    <property type="match status" value="1"/>
</dbReference>
<comment type="caution">
    <text evidence="5">The sequence shown here is derived from an EMBL/GenBank/DDBJ whole genome shotgun (WGS) entry which is preliminary data.</text>
</comment>
<dbReference type="Gene3D" id="3.30.40.10">
    <property type="entry name" value="Zinc/RING finger domain, C3HC4 (zinc finger)"/>
    <property type="match status" value="1"/>
</dbReference>
<accession>A0A1B7TK02</accession>
<name>A0A1B7TK02_9ASCO</name>
<organism evidence="5 6">
    <name type="scientific">Hanseniaspora valbyensis NRRL Y-1626</name>
    <dbReference type="NCBI Taxonomy" id="766949"/>
    <lineage>
        <taxon>Eukaryota</taxon>
        <taxon>Fungi</taxon>
        <taxon>Dikarya</taxon>
        <taxon>Ascomycota</taxon>
        <taxon>Saccharomycotina</taxon>
        <taxon>Saccharomycetes</taxon>
        <taxon>Saccharomycodales</taxon>
        <taxon>Saccharomycodaceae</taxon>
        <taxon>Hanseniaspora</taxon>
    </lineage>
</organism>
<keyword evidence="1" id="KW-0479">Metal-binding</keyword>
<dbReference type="EMBL" id="LXPE01000001">
    <property type="protein sequence ID" value="OBA29066.1"/>
    <property type="molecule type" value="Genomic_DNA"/>
</dbReference>
<gene>
    <name evidence="5" type="ORF">HANVADRAFT_51005</name>
</gene>
<evidence type="ECO:0000256" key="3">
    <source>
        <dbReference type="ARBA" id="ARBA00022833"/>
    </source>
</evidence>
<keyword evidence="6" id="KW-1185">Reference proteome</keyword>
<keyword evidence="2" id="KW-0863">Zinc-finger</keyword>
<dbReference type="OrthoDB" id="3971683at2759"/>
<evidence type="ECO:0000256" key="2">
    <source>
        <dbReference type="ARBA" id="ARBA00022771"/>
    </source>
</evidence>
<sequence length="329" mass="38045">MKIHTETARASISSTFYEILNNQTNTELTPISFDNGLLTYVKDSLDPLREGVSLIHQSVVSSDVAFENRDKKLLKAGIKNCLDKILEECYAYYKEGIKEIFLKEAFNLIQGYIAFEQNKIEASNNESNLSNTNVDERNVNEIYKHIKNTELIKTWDIFYKFLESEISKDELETYPGLLSGFDISKLDFSKFKFDNENRIDWESSKLHWKSISITTVQNYLRILEDPVCLIKNLNSAYEEEEEDDDDDLKIADGKVSLQCKITLQDFEKPMTSSCNHTFDDKALQMKANETLRFKCLEGACTTNLRYPNDFTLDETMIFRVCCSKLTSKK</sequence>
<evidence type="ECO:0000259" key="4">
    <source>
        <dbReference type="Pfam" id="PF11789"/>
    </source>
</evidence>
<evidence type="ECO:0000313" key="6">
    <source>
        <dbReference type="Proteomes" id="UP000092321"/>
    </source>
</evidence>
<dbReference type="Pfam" id="PF11789">
    <property type="entry name" value="zf-Nse"/>
    <property type="match status" value="1"/>
</dbReference>
<feature type="domain" description="SP-RING-type" evidence="4">
    <location>
        <begin position="246"/>
        <end position="300"/>
    </location>
</feature>
<dbReference type="Proteomes" id="UP000092321">
    <property type="component" value="Unassembled WGS sequence"/>
</dbReference>
<dbReference type="GO" id="GO:0008270">
    <property type="term" value="F:zinc ion binding"/>
    <property type="evidence" value="ECO:0007669"/>
    <property type="project" value="UniProtKB-KW"/>
</dbReference>
<dbReference type="InterPro" id="IPR004181">
    <property type="entry name" value="Znf_MIZ"/>
</dbReference>
<protein>
    <recommendedName>
        <fullName evidence="4">SP-RING-type domain-containing protein</fullName>
    </recommendedName>
</protein>
<evidence type="ECO:0000313" key="5">
    <source>
        <dbReference type="EMBL" id="OBA29066.1"/>
    </source>
</evidence>
<evidence type="ECO:0000256" key="1">
    <source>
        <dbReference type="ARBA" id="ARBA00022723"/>
    </source>
</evidence>
<dbReference type="InterPro" id="IPR013083">
    <property type="entry name" value="Znf_RING/FYVE/PHD"/>
</dbReference>